<proteinExistence type="predicted"/>
<accession>A0ABM8B6E5</accession>
<organism evidence="6 7">
    <name type="scientific">Bombiscardovia nodaiensis</name>
    <dbReference type="NCBI Taxonomy" id="2932181"/>
    <lineage>
        <taxon>Bacteria</taxon>
        <taxon>Bacillati</taxon>
        <taxon>Actinomycetota</taxon>
        <taxon>Actinomycetes</taxon>
        <taxon>Bifidobacteriales</taxon>
        <taxon>Bifidobacteriaceae</taxon>
        <taxon>Bombiscardovia</taxon>
    </lineage>
</organism>
<name>A0ABM8B6E5_9BIFI</name>
<comment type="catalytic activity">
    <reaction evidence="3">
        <text>D-mannitol 1-phosphate + NAD(+) = beta-D-fructose 6-phosphate + NADH + H(+)</text>
        <dbReference type="Rhea" id="RHEA:19661"/>
        <dbReference type="ChEBI" id="CHEBI:15378"/>
        <dbReference type="ChEBI" id="CHEBI:57540"/>
        <dbReference type="ChEBI" id="CHEBI:57634"/>
        <dbReference type="ChEBI" id="CHEBI:57945"/>
        <dbReference type="ChEBI" id="CHEBI:61381"/>
        <dbReference type="EC" id="1.1.1.17"/>
    </reaction>
</comment>
<dbReference type="InterPro" id="IPR013328">
    <property type="entry name" value="6PGD_dom2"/>
</dbReference>
<dbReference type="Pfam" id="PF08125">
    <property type="entry name" value="Mannitol_dh_C"/>
    <property type="match status" value="1"/>
</dbReference>
<evidence type="ECO:0000259" key="4">
    <source>
        <dbReference type="Pfam" id="PF01232"/>
    </source>
</evidence>
<dbReference type="Proteomes" id="UP001321766">
    <property type="component" value="Chromosome"/>
</dbReference>
<dbReference type="PANTHER" id="PTHR30524">
    <property type="entry name" value="MANNITOL-1-PHOSPHATE 5-DEHYDROGENASE"/>
    <property type="match status" value="1"/>
</dbReference>
<feature type="domain" description="Mannitol dehydrogenase C-terminal" evidence="5">
    <location>
        <begin position="291"/>
        <end position="478"/>
    </location>
</feature>
<evidence type="ECO:0000256" key="2">
    <source>
        <dbReference type="ARBA" id="ARBA00023027"/>
    </source>
</evidence>
<dbReference type="EMBL" id="AP026798">
    <property type="protein sequence ID" value="BDR52411.1"/>
    <property type="molecule type" value="Genomic_DNA"/>
</dbReference>
<dbReference type="PRINTS" id="PR00084">
    <property type="entry name" value="MTLDHDRGNASE"/>
</dbReference>
<dbReference type="NCBIfam" id="NF002969">
    <property type="entry name" value="PRK03643.1"/>
    <property type="match status" value="1"/>
</dbReference>
<keyword evidence="2" id="KW-0520">NAD</keyword>
<dbReference type="InterPro" id="IPR000669">
    <property type="entry name" value="Mannitol_DH"/>
</dbReference>
<keyword evidence="1" id="KW-0560">Oxidoreductase</keyword>
<gene>
    <name evidence="6" type="ORF">KIM372_03180</name>
</gene>
<dbReference type="Gene3D" id="1.10.1040.10">
    <property type="entry name" value="N-(1-d-carboxylethyl)-l-norvaline Dehydrogenase, domain 2"/>
    <property type="match status" value="1"/>
</dbReference>
<evidence type="ECO:0000256" key="1">
    <source>
        <dbReference type="ARBA" id="ARBA00023002"/>
    </source>
</evidence>
<protein>
    <submittedName>
        <fullName evidence="6">Mannitol dehydrogenase</fullName>
    </submittedName>
</protein>
<dbReference type="Gene3D" id="3.40.50.720">
    <property type="entry name" value="NAD(P)-binding Rossmann-like Domain"/>
    <property type="match status" value="1"/>
</dbReference>
<evidence type="ECO:0000256" key="3">
    <source>
        <dbReference type="ARBA" id="ARBA00048615"/>
    </source>
</evidence>
<dbReference type="InterPro" id="IPR008927">
    <property type="entry name" value="6-PGluconate_DH-like_C_sf"/>
</dbReference>
<feature type="domain" description="Mannitol dehydrogenase N-terminal" evidence="4">
    <location>
        <begin position="35"/>
        <end position="267"/>
    </location>
</feature>
<dbReference type="InterPro" id="IPR036291">
    <property type="entry name" value="NAD(P)-bd_dom_sf"/>
</dbReference>
<keyword evidence="7" id="KW-1185">Reference proteome</keyword>
<dbReference type="Pfam" id="PF01232">
    <property type="entry name" value="Mannitol_dh"/>
    <property type="match status" value="1"/>
</dbReference>
<evidence type="ECO:0000313" key="7">
    <source>
        <dbReference type="Proteomes" id="UP001321766"/>
    </source>
</evidence>
<evidence type="ECO:0000259" key="5">
    <source>
        <dbReference type="Pfam" id="PF08125"/>
    </source>
</evidence>
<dbReference type="InterPro" id="IPR013131">
    <property type="entry name" value="Mannitol_DH_N"/>
</dbReference>
<dbReference type="InterPro" id="IPR013118">
    <property type="entry name" value="Mannitol_DH_C"/>
</dbReference>
<dbReference type="PANTHER" id="PTHR30524:SF0">
    <property type="entry name" value="ALTRONATE OXIDOREDUCTASE-RELATED"/>
    <property type="match status" value="1"/>
</dbReference>
<evidence type="ECO:0000313" key="6">
    <source>
        <dbReference type="EMBL" id="BDR52411.1"/>
    </source>
</evidence>
<dbReference type="SUPFAM" id="SSF51735">
    <property type="entry name" value="NAD(P)-binding Rossmann-fold domains"/>
    <property type="match status" value="1"/>
</dbReference>
<dbReference type="SUPFAM" id="SSF48179">
    <property type="entry name" value="6-phosphogluconate dehydrogenase C-terminal domain-like"/>
    <property type="match status" value="1"/>
</dbReference>
<sequence length="491" mass="54845">MVEASQTVHPQAQLNRQLAQEQGLTGQQAAERPLKMIQFGEGNFLRGFVDWLVQELNNHSLFNGNVAIVQPLPQGRVDALEAQDRLYSVILEGLADGQKVRSRQLIDSIGKTANPYEDWEDYLSLADDPQTQIIVSNTTEAGISLNDADTVQTCPPASYPAKLAHLLHRRYIQGLPGMLIMPCELIADNGPALRTALLECAKRFGWEQGFSDWLERENMFVSTLVDRITPGYPRDQAQALWEEMGYEDQNMVKAEPFFLWVVAGDQAARAKVDELLPARQLGINLVTTDAVQPYRERKVYLLNGPHTTMAQVARLAGFHTVGQTMGDPTMRSFITREMEEEIIPVLTLPKEELEGFATQVRERFDNPFVEHSLDSIGLNSVSKYVTRLLPLVDANMDQGRGLPQRIVLALACLLYTYGGLSTQPVAITDSQTVIDSIRAAAHDENFAEEVLANQQLWGRDLSQIPWLADSVQADIDAIKQRGIQELIRQLA</sequence>
<reference evidence="6 7" key="1">
    <citation type="journal article" date="2023" name="Microbiol. Spectr.">
        <title>Symbiosis of Carpenter Bees with Uncharacterized Lactic Acid Bacteria Showing NAD Auxotrophy.</title>
        <authorList>
            <person name="Kawasaki S."/>
            <person name="Ozawa K."/>
            <person name="Mori T."/>
            <person name="Yamamoto A."/>
            <person name="Ito M."/>
            <person name="Ohkuma M."/>
            <person name="Sakamoto M."/>
            <person name="Matsutani M."/>
        </authorList>
    </citation>
    <scope>NUCLEOTIDE SEQUENCE [LARGE SCALE GENOMIC DNA]</scope>
    <source>
        <strain evidence="6 7">Kim37-2</strain>
    </source>
</reference>